<protein>
    <submittedName>
        <fullName evidence="1">Uncharacterized protein</fullName>
    </submittedName>
</protein>
<sequence length="94" mass="10862">MTYANKKAVSKYRAEAVRYMVADYQKADKEVPINTISYKDKNALIQTGSELEWLEKEISALKKVQNELIRTQTRAQYGLDIENGDVEDTKKNLF</sequence>
<dbReference type="EMBL" id="AMCI01000984">
    <property type="protein sequence ID" value="EJX07065.1"/>
    <property type="molecule type" value="Genomic_DNA"/>
</dbReference>
<name>J9H134_9ZZZZ</name>
<organism evidence="1">
    <name type="scientific">gut metagenome</name>
    <dbReference type="NCBI Taxonomy" id="749906"/>
    <lineage>
        <taxon>unclassified sequences</taxon>
        <taxon>metagenomes</taxon>
        <taxon>organismal metagenomes</taxon>
    </lineage>
</organism>
<dbReference type="AlphaFoldDB" id="J9H134"/>
<gene>
    <name evidence="1" type="ORF">EVA_04819</name>
</gene>
<proteinExistence type="predicted"/>
<comment type="caution">
    <text evidence="1">The sequence shown here is derived from an EMBL/GenBank/DDBJ whole genome shotgun (WGS) entry which is preliminary data.</text>
</comment>
<accession>J9H134</accession>
<dbReference type="InterPro" id="IPR032220">
    <property type="entry name" value="DUF5039"/>
</dbReference>
<dbReference type="Pfam" id="PF16442">
    <property type="entry name" value="DUF5039"/>
    <property type="match status" value="1"/>
</dbReference>
<evidence type="ECO:0000313" key="1">
    <source>
        <dbReference type="EMBL" id="EJX07065.1"/>
    </source>
</evidence>
<reference evidence="1" key="1">
    <citation type="journal article" date="2012" name="PLoS ONE">
        <title>Gene sets for utilization of primary and secondary nutrition supplies in the distal gut of endangered iberian lynx.</title>
        <authorList>
            <person name="Alcaide M."/>
            <person name="Messina E."/>
            <person name="Richter M."/>
            <person name="Bargiela R."/>
            <person name="Peplies J."/>
            <person name="Huws S.A."/>
            <person name="Newbold C.J."/>
            <person name="Golyshin P.N."/>
            <person name="Simon M.A."/>
            <person name="Lopez G."/>
            <person name="Yakimov M.M."/>
            <person name="Ferrer M."/>
        </authorList>
    </citation>
    <scope>NUCLEOTIDE SEQUENCE</scope>
</reference>